<feature type="domain" description="Imelysin-like" evidence="4">
    <location>
        <begin position="67"/>
        <end position="457"/>
    </location>
</feature>
<accession>A0A4Q7IN29</accession>
<evidence type="ECO:0000259" key="4">
    <source>
        <dbReference type="Pfam" id="PF09375"/>
    </source>
</evidence>
<proteinExistence type="predicted"/>
<keyword evidence="2 3" id="KW-0732">Signal</keyword>
<dbReference type="PROSITE" id="PS51257">
    <property type="entry name" value="PROKAR_LIPOPROTEIN"/>
    <property type="match status" value="1"/>
</dbReference>
<evidence type="ECO:0000313" key="5">
    <source>
        <dbReference type="EMBL" id="RZQ52447.1"/>
    </source>
</evidence>
<dbReference type="Proteomes" id="UP000291338">
    <property type="component" value="Unassembled WGS sequence"/>
</dbReference>
<comment type="caution">
    <text evidence="5">The sequence shown here is derived from an EMBL/GenBank/DDBJ whole genome shotgun (WGS) entry which is preliminary data.</text>
</comment>
<dbReference type="CDD" id="cd14657">
    <property type="entry name" value="Imelysin_IrpA-like"/>
    <property type="match status" value="1"/>
</dbReference>
<feature type="chain" id="PRO_5020817182" evidence="3">
    <location>
        <begin position="22"/>
        <end position="480"/>
    </location>
</feature>
<evidence type="ECO:0000256" key="2">
    <source>
        <dbReference type="ARBA" id="ARBA00022729"/>
    </source>
</evidence>
<comment type="subcellular location">
    <subcellularLocation>
        <location evidence="1">Cell envelope</location>
    </subcellularLocation>
</comment>
<dbReference type="RefSeq" id="WP_130256240.1">
    <property type="nucleotide sequence ID" value="NZ_PPSX01000056.1"/>
</dbReference>
<dbReference type="InterPro" id="IPR018976">
    <property type="entry name" value="Imelysin-like"/>
</dbReference>
<protein>
    <submittedName>
        <fullName evidence="5">Metalloproteinase</fullName>
    </submittedName>
</protein>
<feature type="signal peptide" evidence="3">
    <location>
        <begin position="1"/>
        <end position="21"/>
    </location>
</feature>
<evidence type="ECO:0000256" key="1">
    <source>
        <dbReference type="ARBA" id="ARBA00004196"/>
    </source>
</evidence>
<sequence>MKNFKKFALTLVCTAVLSACNGDDGKDGAAGTAGVAGPQGEQGVAGQNGVANYVTAEDVVKSNAQHAYAVFADSLIAAKTMQKAIDEFVADPTEANFIAAKQAWLFAREPYGQTEVYRFREGPIDALTEVDGQPALVDGEGPEGAINAWPLAEALIDYTIDMDGHQARGTAAVYQAGGNIISDQENFPEITKQLLQDKFELDGEEANVTSGYHAIEFLLWGQDLNQDLTYTSTRDYTAGHRKASDFYTIDNMPTDSNGATCTSGEQGAIDAICARRGQYLKVAAELLVDDLQAVTEAWTPGTGFHYLEYVKPENAKKNLGAMLESMGRLSFGELAGERMSIAVRTDSQEDEHSCFSDNTHRDIYLNAKGVQNHYLGKYTRINGEELVGASIHDLLVKEGKPELANELRAALEASMASASVIDTNAKLGVSFDVQIQNEDRKKEVYATISALATQTDLIQKAIDELGVSAEDLKQDTEEDI</sequence>
<evidence type="ECO:0000313" key="6">
    <source>
        <dbReference type="Proteomes" id="UP000291338"/>
    </source>
</evidence>
<dbReference type="EMBL" id="PPSX01000056">
    <property type="protein sequence ID" value="RZQ52447.1"/>
    <property type="molecule type" value="Genomic_DNA"/>
</dbReference>
<dbReference type="Pfam" id="PF09375">
    <property type="entry name" value="Peptidase_M75"/>
    <property type="match status" value="1"/>
</dbReference>
<dbReference type="InterPro" id="IPR038352">
    <property type="entry name" value="Imelysin_sf"/>
</dbReference>
<evidence type="ECO:0000256" key="3">
    <source>
        <dbReference type="SAM" id="SignalP"/>
    </source>
</evidence>
<gene>
    <name evidence="5" type="ORF">C1E23_14405</name>
</gene>
<dbReference type="AlphaFoldDB" id="A0A4Q7IN29"/>
<reference evidence="5 6" key="1">
    <citation type="submission" date="2018-01" db="EMBL/GenBank/DDBJ databases">
        <title>Co-occurrence of chitin degradation, pigmentation and bioactivity in marine Pseudoalteromonas.</title>
        <authorList>
            <person name="Paulsen S."/>
            <person name="Gram L."/>
            <person name="Machado H."/>
        </authorList>
    </citation>
    <scope>NUCLEOTIDE SEQUENCE [LARGE SCALE GENOMIC DNA]</scope>
    <source>
        <strain evidence="5 6">S3898</strain>
    </source>
</reference>
<organism evidence="5 6">
    <name type="scientific">Pseudoalteromonas phenolica</name>
    <dbReference type="NCBI Taxonomy" id="161398"/>
    <lineage>
        <taxon>Bacteria</taxon>
        <taxon>Pseudomonadati</taxon>
        <taxon>Pseudomonadota</taxon>
        <taxon>Gammaproteobacteria</taxon>
        <taxon>Alteromonadales</taxon>
        <taxon>Pseudoalteromonadaceae</taxon>
        <taxon>Pseudoalteromonas</taxon>
    </lineage>
</organism>
<dbReference type="Gene3D" id="1.20.1420.20">
    <property type="entry name" value="M75 peptidase, HXXE motif"/>
    <property type="match status" value="1"/>
</dbReference>
<dbReference type="GO" id="GO:0030313">
    <property type="term" value="C:cell envelope"/>
    <property type="evidence" value="ECO:0007669"/>
    <property type="project" value="UniProtKB-SubCell"/>
</dbReference>
<name>A0A4Q7IN29_9GAMM</name>